<evidence type="ECO:0000313" key="2">
    <source>
        <dbReference type="Proteomes" id="UP000587608"/>
    </source>
</evidence>
<organism evidence="1 2">
    <name type="scientific">Streptomyces griseoaurantiacus</name>
    <dbReference type="NCBI Taxonomy" id="68213"/>
    <lineage>
        <taxon>Bacteria</taxon>
        <taxon>Bacillati</taxon>
        <taxon>Actinomycetota</taxon>
        <taxon>Actinomycetes</taxon>
        <taxon>Kitasatosporales</taxon>
        <taxon>Streptomycetaceae</taxon>
        <taxon>Streptomyces</taxon>
        <taxon>Streptomyces aurantiacus group</taxon>
    </lineage>
</organism>
<sequence length="56" mass="5879">MSPRTVIRHTAISGIRVVAVHGEIGHAVKGMSSEALPSYDGAAPKPTRRPCVRGCP</sequence>
<accession>A0A7W2DPF2</accession>
<protein>
    <submittedName>
        <fullName evidence="1">Uncharacterized protein</fullName>
    </submittedName>
</protein>
<dbReference type="RefSeq" id="WP_191851897.1">
    <property type="nucleotide sequence ID" value="NZ_JACERG010000003.1"/>
</dbReference>
<reference evidence="1 2" key="1">
    <citation type="submission" date="2020-07" db="EMBL/GenBank/DDBJ databases">
        <title>Differential regulation of undecylprodigiosin biosynthesis in the yeast-scavenging Streptomyces strain MBK6.</title>
        <authorList>
            <person name="Baral B."/>
            <person name="Siitonen V."/>
            <person name="Laughlin M."/>
            <person name="Yamada K."/>
            <person name="Ilomaeki M."/>
            <person name="Metsae-Ketelae M."/>
            <person name="Niemi J."/>
        </authorList>
    </citation>
    <scope>NUCLEOTIDE SEQUENCE [LARGE SCALE GENOMIC DNA]</scope>
    <source>
        <strain evidence="1 2">MBK6</strain>
    </source>
</reference>
<proteinExistence type="predicted"/>
<dbReference type="Proteomes" id="UP000587608">
    <property type="component" value="Unassembled WGS sequence"/>
</dbReference>
<gene>
    <name evidence="1" type="ORF">H1X69_03800</name>
</gene>
<comment type="caution">
    <text evidence="1">The sequence shown here is derived from an EMBL/GenBank/DDBJ whole genome shotgun (WGS) entry which is preliminary data.</text>
</comment>
<evidence type="ECO:0000313" key="1">
    <source>
        <dbReference type="EMBL" id="MBA5220544.1"/>
    </source>
</evidence>
<name>A0A7W2DPF2_9ACTN</name>
<dbReference type="EMBL" id="JACERG010000003">
    <property type="protein sequence ID" value="MBA5220544.1"/>
    <property type="molecule type" value="Genomic_DNA"/>
</dbReference>
<dbReference type="AlphaFoldDB" id="A0A7W2DPF2"/>